<evidence type="ECO:0000256" key="1">
    <source>
        <dbReference type="SAM" id="MobiDB-lite"/>
    </source>
</evidence>
<evidence type="ECO:0000313" key="2">
    <source>
        <dbReference type="EMBL" id="BFO20302.1"/>
    </source>
</evidence>
<feature type="region of interest" description="Disordered" evidence="1">
    <location>
        <begin position="1"/>
        <end position="42"/>
    </location>
</feature>
<dbReference type="EMBL" id="AP035768">
    <property type="protein sequence ID" value="BFO20302.1"/>
    <property type="molecule type" value="Genomic_DNA"/>
</dbReference>
<dbReference type="AlphaFoldDB" id="A0AAT9HS63"/>
<name>A0AAT9HS63_9ACTN</name>
<organism evidence="2">
    <name type="scientific">Streptomyces haneummycinicus</name>
    <dbReference type="NCBI Taxonomy" id="3074435"/>
    <lineage>
        <taxon>Bacteria</taxon>
        <taxon>Bacillati</taxon>
        <taxon>Actinomycetota</taxon>
        <taxon>Actinomycetes</taxon>
        <taxon>Kitasatosporales</taxon>
        <taxon>Streptomycetaceae</taxon>
        <taxon>Streptomyces</taxon>
    </lineage>
</organism>
<protein>
    <submittedName>
        <fullName evidence="2">Uncharacterized protein</fullName>
    </submittedName>
</protein>
<reference evidence="2" key="1">
    <citation type="submission" date="2024-06" db="EMBL/GenBank/DDBJ databases">
        <authorList>
            <consortium name="consrtm"/>
            <person name="Uemura M."/>
            <person name="Terahara T."/>
        </authorList>
    </citation>
    <scope>NUCLEOTIDE SEQUENCE</scope>
    <source>
        <strain evidence="2">KM77-8</strain>
    </source>
</reference>
<sequence>MPDLLQGQLLRPDRDARQRDERQEHEGGEQSEGAYRPAARGRGGGLRALFWGLSTNTWLG</sequence>
<proteinExistence type="predicted"/>
<reference evidence="2" key="2">
    <citation type="submission" date="2024-07" db="EMBL/GenBank/DDBJ databases">
        <title>Streptomyces haneummycinica sp. nov., a new antibiotic-producing actinobacterium isolated from marine sediment.</title>
        <authorList>
            <person name="Uemura M."/>
            <person name="Hamada M."/>
            <person name="Hirano S."/>
            <person name="Kobayashi K."/>
            <person name="Ohshiro T."/>
            <person name="Kobayashi T."/>
            <person name="Terahara T."/>
        </authorList>
    </citation>
    <scope>NUCLEOTIDE SEQUENCE</scope>
    <source>
        <strain evidence="2">KM77-8</strain>
    </source>
</reference>
<gene>
    <name evidence="2" type="ORF">SHKM778_66900</name>
</gene>
<accession>A0AAT9HS63</accession>
<feature type="compositionally biased region" description="Basic and acidic residues" evidence="1">
    <location>
        <begin position="11"/>
        <end position="28"/>
    </location>
</feature>